<dbReference type="EMBL" id="VIGI01000003">
    <property type="protein sequence ID" value="KAB8302813.1"/>
    <property type="molecule type" value="Genomic_DNA"/>
</dbReference>
<dbReference type="AlphaFoldDB" id="A0A5N6KGB4"/>
<sequence length="88" mass="10533">MYYMCKVSMKLHLEVWNMRWQTKLLLFIAQLETRYPVQHAECSIILCKSPPWKFPRGRFGKPQAFPLPCRHNGTELKISRNWAFYSAL</sequence>
<accession>A0A5N6KGB4</accession>
<evidence type="ECO:0000313" key="1">
    <source>
        <dbReference type="EMBL" id="KAB8302813.1"/>
    </source>
</evidence>
<proteinExistence type="predicted"/>
<comment type="caution">
    <text evidence="1">The sequence shown here is derived from an EMBL/GenBank/DDBJ whole genome shotgun (WGS) entry which is preliminary data.</text>
</comment>
<protein>
    <submittedName>
        <fullName evidence="1">Uncharacterized protein</fullName>
    </submittedName>
</protein>
<keyword evidence="2" id="KW-1185">Reference proteome</keyword>
<name>A0A5N6KGB4_MONLA</name>
<evidence type="ECO:0000313" key="2">
    <source>
        <dbReference type="Proteomes" id="UP000326757"/>
    </source>
</evidence>
<dbReference type="Proteomes" id="UP000326757">
    <property type="component" value="Unassembled WGS sequence"/>
</dbReference>
<gene>
    <name evidence="1" type="ORF">EYC80_006158</name>
</gene>
<organism evidence="1 2">
    <name type="scientific">Monilinia laxa</name>
    <name type="common">Brown rot fungus</name>
    <name type="synonym">Sclerotinia laxa</name>
    <dbReference type="NCBI Taxonomy" id="61186"/>
    <lineage>
        <taxon>Eukaryota</taxon>
        <taxon>Fungi</taxon>
        <taxon>Dikarya</taxon>
        <taxon>Ascomycota</taxon>
        <taxon>Pezizomycotina</taxon>
        <taxon>Leotiomycetes</taxon>
        <taxon>Helotiales</taxon>
        <taxon>Sclerotiniaceae</taxon>
        <taxon>Monilinia</taxon>
    </lineage>
</organism>
<reference evidence="1 2" key="1">
    <citation type="submission" date="2019-06" db="EMBL/GenBank/DDBJ databases">
        <title>Genome Sequence of the Brown Rot Fungal Pathogen Monilinia laxa.</title>
        <authorList>
            <person name="De Miccolis Angelini R.M."/>
            <person name="Landi L."/>
            <person name="Abate D."/>
            <person name="Pollastro S."/>
            <person name="Romanazzi G."/>
            <person name="Faretra F."/>
        </authorList>
    </citation>
    <scope>NUCLEOTIDE SEQUENCE [LARGE SCALE GENOMIC DNA]</scope>
    <source>
        <strain evidence="1 2">Mlax316</strain>
    </source>
</reference>